<evidence type="ECO:0000313" key="2">
    <source>
        <dbReference type="Proteomes" id="UP000824120"/>
    </source>
</evidence>
<name>A0A9J6ACU7_SOLCO</name>
<accession>A0A9J6ACU7</accession>
<reference evidence="1 2" key="1">
    <citation type="submission" date="2020-09" db="EMBL/GenBank/DDBJ databases">
        <title>De no assembly of potato wild relative species, Solanum commersonii.</title>
        <authorList>
            <person name="Cho K."/>
        </authorList>
    </citation>
    <scope>NUCLEOTIDE SEQUENCE [LARGE SCALE GENOMIC DNA]</scope>
    <source>
        <strain evidence="1">LZ3.2</strain>
        <tissue evidence="1">Leaf</tissue>
    </source>
</reference>
<comment type="caution">
    <text evidence="1">The sequence shown here is derived from an EMBL/GenBank/DDBJ whole genome shotgun (WGS) entry which is preliminary data.</text>
</comment>
<evidence type="ECO:0000313" key="1">
    <source>
        <dbReference type="EMBL" id="KAG5621751.1"/>
    </source>
</evidence>
<sequence>MLVIGGLTLNIVSAYAPQVGLKEEVKKRYLEDFDEVEVHLVTFCSTVARTRIEYLLLWKGDEGLCKDCKVIPSENLTTQHKLLMMDLGIKREGKKTLYDRPRIKWGGLTSVRT</sequence>
<dbReference type="OrthoDB" id="418748at2759"/>
<dbReference type="Proteomes" id="UP000824120">
    <property type="component" value="Chromosome 2"/>
</dbReference>
<dbReference type="AlphaFoldDB" id="A0A9J6ACU7"/>
<keyword evidence="2" id="KW-1185">Reference proteome</keyword>
<organism evidence="1 2">
    <name type="scientific">Solanum commersonii</name>
    <name type="common">Commerson's wild potato</name>
    <name type="synonym">Commerson's nightshade</name>
    <dbReference type="NCBI Taxonomy" id="4109"/>
    <lineage>
        <taxon>Eukaryota</taxon>
        <taxon>Viridiplantae</taxon>
        <taxon>Streptophyta</taxon>
        <taxon>Embryophyta</taxon>
        <taxon>Tracheophyta</taxon>
        <taxon>Spermatophyta</taxon>
        <taxon>Magnoliopsida</taxon>
        <taxon>eudicotyledons</taxon>
        <taxon>Gunneridae</taxon>
        <taxon>Pentapetalae</taxon>
        <taxon>asterids</taxon>
        <taxon>lamiids</taxon>
        <taxon>Solanales</taxon>
        <taxon>Solanaceae</taxon>
        <taxon>Solanoideae</taxon>
        <taxon>Solaneae</taxon>
        <taxon>Solanum</taxon>
    </lineage>
</organism>
<gene>
    <name evidence="1" type="ORF">H5410_006969</name>
</gene>
<protein>
    <submittedName>
        <fullName evidence="1">Uncharacterized protein</fullName>
    </submittedName>
</protein>
<proteinExistence type="predicted"/>
<dbReference type="EMBL" id="JACXVP010000002">
    <property type="protein sequence ID" value="KAG5621751.1"/>
    <property type="molecule type" value="Genomic_DNA"/>
</dbReference>